<dbReference type="AlphaFoldDB" id="A0A0N4UE33"/>
<dbReference type="OrthoDB" id="5847693at2759"/>
<reference evidence="1 3" key="2">
    <citation type="submission" date="2018-11" db="EMBL/GenBank/DDBJ databases">
        <authorList>
            <consortium name="Pathogen Informatics"/>
        </authorList>
    </citation>
    <scope>NUCLEOTIDE SEQUENCE [LARGE SCALE GENOMIC DNA]</scope>
</reference>
<name>A0A0N4UE33_DRAME</name>
<keyword evidence="3" id="KW-1185">Reference proteome</keyword>
<dbReference type="WBParaSite" id="DME_0000561401-mRNA-1">
    <property type="protein sequence ID" value="DME_0000561401-mRNA-1"/>
    <property type="gene ID" value="DME_0000561401"/>
</dbReference>
<organism evidence="2 4">
    <name type="scientific">Dracunculus medinensis</name>
    <name type="common">Guinea worm</name>
    <dbReference type="NCBI Taxonomy" id="318479"/>
    <lineage>
        <taxon>Eukaryota</taxon>
        <taxon>Metazoa</taxon>
        <taxon>Ecdysozoa</taxon>
        <taxon>Nematoda</taxon>
        <taxon>Chromadorea</taxon>
        <taxon>Rhabditida</taxon>
        <taxon>Spirurina</taxon>
        <taxon>Dracunculoidea</taxon>
        <taxon>Dracunculidae</taxon>
        <taxon>Dracunculus</taxon>
    </lineage>
</organism>
<evidence type="ECO:0000313" key="3">
    <source>
        <dbReference type="Proteomes" id="UP000274756"/>
    </source>
</evidence>
<dbReference type="EMBL" id="UYYG01000006">
    <property type="protein sequence ID" value="VDN50686.1"/>
    <property type="molecule type" value="Genomic_DNA"/>
</dbReference>
<protein>
    <submittedName>
        <fullName evidence="4">Ovule protein</fullName>
    </submittedName>
</protein>
<dbReference type="Proteomes" id="UP000038040">
    <property type="component" value="Unplaced"/>
</dbReference>
<evidence type="ECO:0000313" key="4">
    <source>
        <dbReference type="WBParaSite" id="DME_0000561401-mRNA-1"/>
    </source>
</evidence>
<accession>A0A0N4UE33</accession>
<sequence length="87" mass="9964">MEKTQRADVKLMTTNASSINNLLSDQTTTSATSSQTCKFLYKHKEINAVIKKQIASDIWTTNNNIQYSYGWLGVRLHQILHSLKDNY</sequence>
<gene>
    <name evidence="1" type="ORF">DME_LOCUS659</name>
</gene>
<proteinExistence type="predicted"/>
<evidence type="ECO:0000313" key="1">
    <source>
        <dbReference type="EMBL" id="VDN50686.1"/>
    </source>
</evidence>
<evidence type="ECO:0000313" key="2">
    <source>
        <dbReference type="Proteomes" id="UP000038040"/>
    </source>
</evidence>
<dbReference type="Proteomes" id="UP000274756">
    <property type="component" value="Unassembled WGS sequence"/>
</dbReference>
<reference evidence="4" key="1">
    <citation type="submission" date="2017-02" db="UniProtKB">
        <authorList>
            <consortium name="WormBaseParasite"/>
        </authorList>
    </citation>
    <scope>IDENTIFICATION</scope>
</reference>